<accession>A0ABP3RDX2</accession>
<feature type="compositionally biased region" description="Low complexity" evidence="1">
    <location>
        <begin position="35"/>
        <end position="51"/>
    </location>
</feature>
<reference evidence="3" key="1">
    <citation type="journal article" date="2019" name="Int. J. Syst. Evol. Microbiol.">
        <title>The Global Catalogue of Microorganisms (GCM) 10K type strain sequencing project: providing services to taxonomists for standard genome sequencing and annotation.</title>
        <authorList>
            <consortium name="The Broad Institute Genomics Platform"/>
            <consortium name="The Broad Institute Genome Sequencing Center for Infectious Disease"/>
            <person name="Wu L."/>
            <person name="Ma J."/>
        </authorList>
    </citation>
    <scope>NUCLEOTIDE SEQUENCE [LARGE SCALE GENOMIC DNA]</scope>
    <source>
        <strain evidence="3">JCM 9933</strain>
    </source>
</reference>
<keyword evidence="3" id="KW-1185">Reference proteome</keyword>
<evidence type="ECO:0000313" key="2">
    <source>
        <dbReference type="EMBL" id="GAA0608627.1"/>
    </source>
</evidence>
<evidence type="ECO:0000256" key="1">
    <source>
        <dbReference type="SAM" id="MobiDB-lite"/>
    </source>
</evidence>
<gene>
    <name evidence="2" type="ORF">GCM10009416_51780</name>
</gene>
<dbReference type="Proteomes" id="UP001501588">
    <property type="component" value="Unassembled WGS sequence"/>
</dbReference>
<evidence type="ECO:0008006" key="4">
    <source>
        <dbReference type="Google" id="ProtNLM"/>
    </source>
</evidence>
<evidence type="ECO:0000313" key="3">
    <source>
        <dbReference type="Proteomes" id="UP001501588"/>
    </source>
</evidence>
<name>A0ABP3RDX2_9PROT</name>
<feature type="region of interest" description="Disordered" evidence="1">
    <location>
        <begin position="25"/>
        <end position="54"/>
    </location>
</feature>
<comment type="caution">
    <text evidence="2">The sequence shown here is derived from an EMBL/GenBank/DDBJ whole genome shotgun (WGS) entry which is preliminary data.</text>
</comment>
<proteinExistence type="predicted"/>
<dbReference type="EMBL" id="BAAAFZ010000125">
    <property type="protein sequence ID" value="GAA0608627.1"/>
    <property type="molecule type" value="Genomic_DNA"/>
</dbReference>
<sequence length="152" mass="16211">MTSGDGARRRRHLSILPALLAAACAGGESPPPAPRAAAPAAASRPAQASGPVTKFDGRYVGTLALQPDRTRRCPEPPNIERELFVQNGRARFNFNPQVQQVLTGTVGQDGSVRMADSLDRTIATSGVLNEQGFRGEHRNGLCSYSVQMTKRG</sequence>
<organism evidence="2 3">
    <name type="scientific">Craurococcus roseus</name>
    <dbReference type="NCBI Taxonomy" id="77585"/>
    <lineage>
        <taxon>Bacteria</taxon>
        <taxon>Pseudomonadati</taxon>
        <taxon>Pseudomonadota</taxon>
        <taxon>Alphaproteobacteria</taxon>
        <taxon>Acetobacterales</taxon>
        <taxon>Acetobacteraceae</taxon>
        <taxon>Craurococcus</taxon>
    </lineage>
</organism>
<protein>
    <recommendedName>
        <fullName evidence="4">Lipoprotein</fullName>
    </recommendedName>
</protein>